<dbReference type="InterPro" id="IPR034151">
    <property type="entry name" value="TOPRIM_DnaG_bac"/>
</dbReference>
<evidence type="ECO:0000256" key="5">
    <source>
        <dbReference type="ARBA" id="ARBA00022705"/>
    </source>
</evidence>
<dbReference type="PROSITE" id="PS50880">
    <property type="entry name" value="TOPRIM"/>
    <property type="match status" value="1"/>
</dbReference>
<evidence type="ECO:0000256" key="11">
    <source>
        <dbReference type="ARBA" id="ARBA00023163"/>
    </source>
</evidence>
<dbReference type="FunCoup" id="F0S3S9">
    <property type="interactions" value="229"/>
</dbReference>
<keyword evidence="1 12" id="KW-0240">DNA-directed RNA polymerase</keyword>
<evidence type="ECO:0000313" key="17">
    <source>
        <dbReference type="Proteomes" id="UP000007102"/>
    </source>
</evidence>
<dbReference type="STRING" id="868864.Dester_0861"/>
<dbReference type="Gene3D" id="3.90.580.10">
    <property type="entry name" value="Zinc finger, CHC2-type domain"/>
    <property type="match status" value="1"/>
</dbReference>
<dbReference type="InterPro" id="IPR050219">
    <property type="entry name" value="DnaG_primase"/>
</dbReference>
<dbReference type="EMBL" id="CP002543">
    <property type="protein sequence ID" value="ADY73501.1"/>
    <property type="molecule type" value="Genomic_DNA"/>
</dbReference>
<evidence type="ECO:0000256" key="10">
    <source>
        <dbReference type="ARBA" id="ARBA00023125"/>
    </source>
</evidence>
<gene>
    <name evidence="12" type="primary">dnaG</name>
    <name evidence="16" type="ordered locus">Dester_0861</name>
</gene>
<reference evidence="17" key="2">
    <citation type="submission" date="2011-02" db="EMBL/GenBank/DDBJ databases">
        <title>The complete genome of Desulfurobacterium thermolithotrophum DSM 11699.</title>
        <authorList>
            <consortium name="US DOE Joint Genome Institute (JGI-PGF)"/>
            <person name="Lucas S."/>
            <person name="Copeland A."/>
            <person name="Lapidus A."/>
            <person name="Bruce D."/>
            <person name="Goodwin L."/>
            <person name="Pitluck S."/>
            <person name="Kyrpides N."/>
            <person name="Mavromatis K."/>
            <person name="Pagani I."/>
            <person name="Ivanova N."/>
            <person name="Mikhailova N."/>
            <person name="Daligault H."/>
            <person name="Detter J.C."/>
            <person name="Tapia R."/>
            <person name="Han C."/>
            <person name="Land M."/>
            <person name="Hauser L."/>
            <person name="Markowitz V."/>
            <person name="Cheng J.-F."/>
            <person name="Hugenholtz P."/>
            <person name="Woyke T."/>
            <person name="Wu D."/>
            <person name="Spring S."/>
            <person name="Brambilla E."/>
            <person name="Klenk H.-P."/>
            <person name="Eisen J.A."/>
        </authorList>
    </citation>
    <scope>NUCLEOTIDE SEQUENCE [LARGE SCALE GENOMIC DNA]</scope>
    <source>
        <strain evidence="17">DSM 11699 / BSA</strain>
    </source>
</reference>
<organism evidence="16 17">
    <name type="scientific">Desulfurobacterium thermolithotrophum (strain DSM 11699 / BSA)</name>
    <dbReference type="NCBI Taxonomy" id="868864"/>
    <lineage>
        <taxon>Bacteria</taxon>
        <taxon>Pseudomonadati</taxon>
        <taxon>Aquificota</taxon>
        <taxon>Aquificia</taxon>
        <taxon>Desulfurobacteriales</taxon>
        <taxon>Desulfurobacteriaceae</taxon>
        <taxon>Desulfurobacterium</taxon>
    </lineage>
</organism>
<keyword evidence="8 12" id="KW-0862">Zinc</keyword>
<dbReference type="GO" id="GO:0008270">
    <property type="term" value="F:zinc ion binding"/>
    <property type="evidence" value="ECO:0007669"/>
    <property type="project" value="UniProtKB-UniRule"/>
</dbReference>
<evidence type="ECO:0000256" key="7">
    <source>
        <dbReference type="ARBA" id="ARBA00022771"/>
    </source>
</evidence>
<dbReference type="PANTHER" id="PTHR30313:SF2">
    <property type="entry name" value="DNA PRIMASE"/>
    <property type="match status" value="1"/>
</dbReference>
<proteinExistence type="inferred from homology"/>
<comment type="subunit">
    <text evidence="12">Monomer. Interacts with DnaB.</text>
</comment>
<dbReference type="Pfam" id="PF01807">
    <property type="entry name" value="Zn_ribbon_DnaG"/>
    <property type="match status" value="1"/>
</dbReference>
<protein>
    <recommendedName>
        <fullName evidence="12 13">DNA primase</fullName>
        <ecNumber evidence="12">2.7.7.101</ecNumber>
    </recommendedName>
</protein>
<comment type="catalytic activity">
    <reaction evidence="12">
        <text>ssDNA + n NTP = ssDNA/pppN(pN)n-1 hybrid + (n-1) diphosphate.</text>
        <dbReference type="EC" id="2.7.7.101"/>
    </reaction>
</comment>
<dbReference type="GO" id="GO:0003677">
    <property type="term" value="F:DNA binding"/>
    <property type="evidence" value="ECO:0007669"/>
    <property type="project" value="UniProtKB-KW"/>
</dbReference>
<comment type="cofactor">
    <cofactor evidence="12 13 14">
        <name>Zn(2+)</name>
        <dbReference type="ChEBI" id="CHEBI:29105"/>
    </cofactor>
    <text evidence="12 13 14">Binds 1 zinc ion per monomer.</text>
</comment>
<dbReference type="SMART" id="SM00493">
    <property type="entry name" value="TOPRIM"/>
    <property type="match status" value="1"/>
</dbReference>
<keyword evidence="11 12" id="KW-0804">Transcription</keyword>
<keyword evidence="5 12" id="KW-0235">DNA replication</keyword>
<evidence type="ECO:0000313" key="16">
    <source>
        <dbReference type="EMBL" id="ADY73501.1"/>
    </source>
</evidence>
<dbReference type="HOGENOM" id="CLU_013501_3_2_0"/>
<evidence type="ECO:0000256" key="4">
    <source>
        <dbReference type="ARBA" id="ARBA00022695"/>
    </source>
</evidence>
<dbReference type="InterPro" id="IPR036977">
    <property type="entry name" value="DNA_primase_Znf_CHC2"/>
</dbReference>
<keyword evidence="10 12" id="KW-0238">DNA-binding</keyword>
<evidence type="ECO:0000256" key="3">
    <source>
        <dbReference type="ARBA" id="ARBA00022679"/>
    </source>
</evidence>
<dbReference type="InterPro" id="IPR002694">
    <property type="entry name" value="Znf_CHC2"/>
</dbReference>
<evidence type="ECO:0000256" key="14">
    <source>
        <dbReference type="PIRSR" id="PIRSR002811-1"/>
    </source>
</evidence>
<dbReference type="InterPro" id="IPR013264">
    <property type="entry name" value="DNAG_N"/>
</dbReference>
<evidence type="ECO:0000256" key="6">
    <source>
        <dbReference type="ARBA" id="ARBA00022723"/>
    </source>
</evidence>
<accession>F0S3S9</accession>
<keyword evidence="2 12" id="KW-0639">Primosome</keyword>
<dbReference type="Gene3D" id="3.90.980.10">
    <property type="entry name" value="DNA primase, catalytic core, N-terminal domain"/>
    <property type="match status" value="1"/>
</dbReference>
<dbReference type="Proteomes" id="UP000007102">
    <property type="component" value="Chromosome"/>
</dbReference>
<keyword evidence="3 12" id="KW-0808">Transferase</keyword>
<dbReference type="SUPFAM" id="SSF56731">
    <property type="entry name" value="DNA primase core"/>
    <property type="match status" value="1"/>
</dbReference>
<dbReference type="InterPro" id="IPR006171">
    <property type="entry name" value="TOPRIM_dom"/>
</dbReference>
<name>F0S3S9_DESTD</name>
<comment type="domain">
    <text evidence="12">Contains an N-terminal zinc-binding domain, a central core domain that contains the primase activity, and a C-terminal DnaB-binding domain.</text>
</comment>
<dbReference type="Pfam" id="PF08275">
    <property type="entry name" value="DNAG_N"/>
    <property type="match status" value="1"/>
</dbReference>
<evidence type="ECO:0000256" key="9">
    <source>
        <dbReference type="ARBA" id="ARBA00022842"/>
    </source>
</evidence>
<feature type="zinc finger region" description="CHC2-type" evidence="12 14">
    <location>
        <begin position="41"/>
        <end position="65"/>
    </location>
</feature>
<dbReference type="KEGG" id="dte:Dester_0861"/>
<evidence type="ECO:0000259" key="15">
    <source>
        <dbReference type="PROSITE" id="PS50880"/>
    </source>
</evidence>
<dbReference type="NCBIfam" id="TIGR01391">
    <property type="entry name" value="dnaG"/>
    <property type="match status" value="1"/>
</dbReference>
<dbReference type="EC" id="2.7.7.101" evidence="12"/>
<evidence type="ECO:0000256" key="13">
    <source>
        <dbReference type="PIRNR" id="PIRNR002811"/>
    </source>
</evidence>
<comment type="similarity">
    <text evidence="12 13">Belongs to the DnaG primase family.</text>
</comment>
<dbReference type="GO" id="GO:0003899">
    <property type="term" value="F:DNA-directed RNA polymerase activity"/>
    <property type="evidence" value="ECO:0007669"/>
    <property type="project" value="UniProtKB-UniRule"/>
</dbReference>
<reference evidence="16 17" key="1">
    <citation type="journal article" date="2011" name="Stand. Genomic Sci.">
        <title>Complete genome sequence of the thermophilic sulfur-reducer Desulfurobacterium thermolithotrophum type strain (BSA(T)) from a deep-sea hydrothermal vent.</title>
        <authorList>
            <person name="Goker M."/>
            <person name="Daligault H."/>
            <person name="Mwirichia R."/>
            <person name="Lapidus A."/>
            <person name="Lucas S."/>
            <person name="Deshpande S."/>
            <person name="Pagani I."/>
            <person name="Tapia R."/>
            <person name="Cheng J.F."/>
            <person name="Goodwin L."/>
            <person name="Pitluck S."/>
            <person name="Liolios K."/>
            <person name="Ivanova N."/>
            <person name="Mavromatis K."/>
            <person name="Mikhailova N."/>
            <person name="Pati A."/>
            <person name="Chen A."/>
            <person name="Palaniappan K."/>
            <person name="Han C."/>
            <person name="Land M."/>
            <person name="Hauser L."/>
            <person name="Pan C."/>
            <person name="Brambilla E.M."/>
            <person name="Rohde M."/>
            <person name="Spring S."/>
            <person name="Sikorski J."/>
            <person name="Wirth R."/>
            <person name="Detter J.C."/>
            <person name="Woyke T."/>
            <person name="Bristow J."/>
            <person name="Eisen J.A."/>
            <person name="Markowitz V."/>
            <person name="Hugenholtz P."/>
            <person name="Kyrpides N.C."/>
            <person name="Klenk H.P."/>
        </authorList>
    </citation>
    <scope>NUCLEOTIDE SEQUENCE [LARGE SCALE GENOMIC DNA]</scope>
    <source>
        <strain evidence="17">DSM 11699 / BSA</strain>
    </source>
</reference>
<dbReference type="GO" id="GO:1990077">
    <property type="term" value="C:primosome complex"/>
    <property type="evidence" value="ECO:0007669"/>
    <property type="project" value="UniProtKB-KW"/>
</dbReference>
<keyword evidence="17" id="KW-1185">Reference proteome</keyword>
<dbReference type="InterPro" id="IPR037068">
    <property type="entry name" value="DNA_primase_core_N_sf"/>
</dbReference>
<sequence>MGNLKIPYSFIQEILSRVDIVDIVSNYIQLKQVGRNYTALCPFHPEKTPSFVVSPEKQIFKCFGCGIGGNAITFVEKYENLSFSEAVRRVAEIAGIELPSHFKENEESFQIEEAGYRAASYFHSKLSSILSYLKERGISEKEAKKFLIGYAPQGYSKELNLNPKLAKELGLLNAKGREFFAERLIVPIFNHFGKIVAFAGRTLKNDKSLPKYVNSPESSLFKKNSILYGFYQSKETILKEKKVVIVEGYFDVISLHKIGVKNVVAPMGTSLTENHVKIIKQYASFPILMFDGDSAGRKATIRSAGLFFAKGIEPFVVHLPEGEDPDSMAISNPDKLKGLLGSPISFIDWALNFVDSFPQREQIGYLKEIVGAILPLRDIDPLRFKLYFAKLSSKYGINEKWLLLNFRFSSRKALNSENEEEFIPDKEKRFVRALIEKKCPPIQISPLNFTSQKVSQIVTLIQNGESIEEIQARYPDLASLIAETLFLEVTEEELLKAVVSILKKELKRRMKLMKYEEKVKLAKLIQSLEKRDIKDFQVLRNFEQLKPCPTTS</sequence>
<keyword evidence="7 12" id="KW-0863">Zinc-finger</keyword>
<dbReference type="GO" id="GO:0000428">
    <property type="term" value="C:DNA-directed RNA polymerase complex"/>
    <property type="evidence" value="ECO:0007669"/>
    <property type="project" value="UniProtKB-KW"/>
</dbReference>
<dbReference type="GO" id="GO:0006269">
    <property type="term" value="P:DNA replication, synthesis of primer"/>
    <property type="evidence" value="ECO:0007669"/>
    <property type="project" value="UniProtKB-UniRule"/>
</dbReference>
<dbReference type="InterPro" id="IPR006295">
    <property type="entry name" value="DNA_primase_DnaG"/>
</dbReference>
<dbReference type="PIRSF" id="PIRSF002811">
    <property type="entry name" value="DnaG"/>
    <property type="match status" value="1"/>
</dbReference>
<dbReference type="GO" id="GO:0005737">
    <property type="term" value="C:cytoplasm"/>
    <property type="evidence" value="ECO:0007669"/>
    <property type="project" value="TreeGrafter"/>
</dbReference>
<dbReference type="SMART" id="SM00400">
    <property type="entry name" value="ZnF_CHCC"/>
    <property type="match status" value="1"/>
</dbReference>
<keyword evidence="6 12" id="KW-0479">Metal-binding</keyword>
<dbReference type="Gene3D" id="3.40.1360.10">
    <property type="match status" value="1"/>
</dbReference>
<dbReference type="RefSeq" id="WP_013638454.1">
    <property type="nucleotide sequence ID" value="NC_015185.1"/>
</dbReference>
<dbReference type="InParanoid" id="F0S3S9"/>
<feature type="domain" description="Toprim" evidence="15">
    <location>
        <begin position="241"/>
        <end position="320"/>
    </location>
</feature>
<evidence type="ECO:0000256" key="1">
    <source>
        <dbReference type="ARBA" id="ARBA00022478"/>
    </source>
</evidence>
<dbReference type="InterPro" id="IPR030846">
    <property type="entry name" value="DnaG_bac"/>
</dbReference>
<dbReference type="FunFam" id="3.90.580.10:FF:000001">
    <property type="entry name" value="DNA primase"/>
    <property type="match status" value="1"/>
</dbReference>
<keyword evidence="9" id="KW-0460">Magnesium</keyword>
<dbReference type="PANTHER" id="PTHR30313">
    <property type="entry name" value="DNA PRIMASE"/>
    <property type="match status" value="1"/>
</dbReference>
<comment type="function">
    <text evidence="12 13">RNA polymerase that catalyzes the synthesis of short RNA molecules used as primers for DNA polymerase during DNA replication.</text>
</comment>
<dbReference type="Pfam" id="PF13155">
    <property type="entry name" value="Toprim_2"/>
    <property type="match status" value="1"/>
</dbReference>
<dbReference type="CDD" id="cd03364">
    <property type="entry name" value="TOPRIM_DnaG_primases"/>
    <property type="match status" value="1"/>
</dbReference>
<dbReference type="eggNOG" id="COG0358">
    <property type="taxonomic scope" value="Bacteria"/>
</dbReference>
<dbReference type="HAMAP" id="MF_00974">
    <property type="entry name" value="DNA_primase_DnaG"/>
    <property type="match status" value="1"/>
</dbReference>
<dbReference type="SUPFAM" id="SSF57783">
    <property type="entry name" value="Zinc beta-ribbon"/>
    <property type="match status" value="1"/>
</dbReference>
<keyword evidence="4 12" id="KW-0548">Nucleotidyltransferase</keyword>
<evidence type="ECO:0000256" key="8">
    <source>
        <dbReference type="ARBA" id="ARBA00022833"/>
    </source>
</evidence>
<evidence type="ECO:0000256" key="12">
    <source>
        <dbReference type="HAMAP-Rule" id="MF_00974"/>
    </source>
</evidence>
<evidence type="ECO:0000256" key="2">
    <source>
        <dbReference type="ARBA" id="ARBA00022515"/>
    </source>
</evidence>
<dbReference type="OrthoDB" id="9803773at2"/>
<dbReference type="AlphaFoldDB" id="F0S3S9"/>